<feature type="compositionally biased region" description="Polar residues" evidence="11">
    <location>
        <begin position="362"/>
        <end position="372"/>
    </location>
</feature>
<keyword evidence="2" id="KW-0479">Metal-binding</keyword>
<feature type="region of interest" description="Disordered" evidence="11">
    <location>
        <begin position="1088"/>
        <end position="1149"/>
    </location>
</feature>
<proteinExistence type="inferred from homology"/>
<evidence type="ECO:0000313" key="13">
    <source>
        <dbReference type="EMBL" id="KAH9422969.1"/>
    </source>
</evidence>
<feature type="domain" description="C2H2-type" evidence="12">
    <location>
        <begin position="1157"/>
        <end position="1184"/>
    </location>
</feature>
<evidence type="ECO:0000259" key="12">
    <source>
        <dbReference type="PROSITE" id="PS50157"/>
    </source>
</evidence>
<sequence>MSKTMKSHITPNGKNLCDKCGGSYATLAALISHKKSGVHDSDPTSFFQHHHSHSHPHLLSHHTYPLLQHQHQSLSDEHQQNLNKLMAFESLAAAAAAVAMENSSTVNQQQATSPLSALSGHWPTTNEMMMNSPISQATTTTAPSFSAATSDMNAFIESLTPLFTGGSIPSSSTQHQPSERNESLSAREQQQQAALFTQQMMLFHMLQQMHQLQQQQHPGTSSSIPPFPLIAAAAAAAAQHQSSQQSTLPPSLSSSPLIANNNRSISLDQLNDNEIEGKKSPVHHYHHNLKHISRTSSSTNQNSIKKDTHIESSSTTIKSNKTKILSFDHEHDEEKSDLEDGTHRQCQPSSSLSPKSDRENESITNSASTRKLLSSILDLKDTNPDAPLPPMMSPPKVDSSEPVSFSEPNTLELLQKHTEQALQNTMSGGSFLLNGLSSTDNNELLNFRKGKDGKEDPANRHRCKFCGKVFGSDSALQIHIRSHTGERPFKCNVCGNRFTTKGNLKVHFQRHKAKYPHVKMNPHPVPEHLDKFHPPLEPPSNSQSPPPPPPPTTSSSSSYPSQSNTLHIPAIFSSTLIPYANDEAINNKSSNNSDKNKSKPKSLFDFANFYKNNKESGVNEIDDDNDNEDDEDDDDDDHNNDNDDIDDDDNVDDDDVDDDDDAGDNNNDNDVNDSIKSDHSDISSHHTDQEKQEEQSKQNKKNQKCKSDKTTFYSSDTDLDTDDCDSQRRKPSSEQDKNRKQKNKDHENENNEYNNQDNHNEPNNDSIKKENESNRDENMDQQNEIDDLDDIDADDDIDDVDGVDEDDDDELCDEFGIPYGLISSKHSLHGLMGLPFNMDANGFSNSVSLPASLAANNSSAAQFPRISDSMSESDLVEGASKDPVLYQNLLPKPGSTDSAWETLMEVLQQHIRLHSIDPNGSNTPDITPEMLNDLKNSNMNFPRSFFPMGFNGPFPALPPGAAPGLFSPNFLSEMAAKHLNQNSNSLPINILNPSNFHQNQSNECSSVDLAEKDNDLDTTDSDTSKDKRKSDMDIDDNRPNKVSTSADDIRSISDTTEIEEELLVSPIKKKKIDDETKKNEENTLSALEHHVMKSTAEISPQPRYQSSKNENEIASNSTPKTDINNEQPSKADNDRSKPYPNTPFAGLPYHPTGRPNTTCRICLKTFACFSALEIHYRSHTKERPFKCEVCDRGFSTKGNMKQHMLTHKIRDLPQELYSTISPSDNTTLGNFLTSNSITKIIGKQMNFQHHQNNMATSSNNSNSSSRVASPHTPNENSMDSDKFRNTESPATESSNNTTPHSSSSSSNKHMCNICNKPFSSGSALQIHMRTHTGDKPFKCQVCGRAFTTKGNLKVHMGTHIYTHSNPSRRGRRMSIDLPNLKLCENIIQNNSSAMSEQYRKKSTTEIQSSQPLVSTATVPTTPPTPTTATLPATEMSDSGNHPNPDPDLFLRFLNPHFLNTAANSEASQLALQQMMLMKMMSNQ</sequence>
<feature type="compositionally biased region" description="Basic and acidic residues" evidence="11">
    <location>
        <begin position="326"/>
        <end position="343"/>
    </location>
</feature>
<dbReference type="PANTHER" id="PTHR23233:SF84">
    <property type="entry name" value="FI23031P1"/>
    <property type="match status" value="1"/>
</dbReference>
<feature type="region of interest" description="Disordered" evidence="11">
    <location>
        <begin position="614"/>
        <end position="810"/>
    </location>
</feature>
<keyword evidence="7" id="KW-0804">Transcription</keyword>
<feature type="compositionally biased region" description="Low complexity" evidence="11">
    <location>
        <begin position="553"/>
        <end position="564"/>
    </location>
</feature>
<feature type="compositionally biased region" description="Basic and acidic residues" evidence="11">
    <location>
        <begin position="725"/>
        <end position="749"/>
    </location>
</feature>
<feature type="compositionally biased region" description="Polar residues" evidence="11">
    <location>
        <begin position="990"/>
        <end position="1005"/>
    </location>
</feature>
<comment type="subcellular location">
    <subcellularLocation>
        <location evidence="1">Nucleus</location>
    </subcellularLocation>
</comment>
<dbReference type="SUPFAM" id="SSF57667">
    <property type="entry name" value="beta-beta-alpha zinc fingers"/>
    <property type="match status" value="3"/>
</dbReference>
<evidence type="ECO:0000256" key="5">
    <source>
        <dbReference type="ARBA" id="ARBA00022833"/>
    </source>
</evidence>
<evidence type="ECO:0000256" key="3">
    <source>
        <dbReference type="ARBA" id="ARBA00022737"/>
    </source>
</evidence>
<feature type="compositionally biased region" description="Polar residues" evidence="11">
    <location>
        <begin position="1096"/>
        <end position="1128"/>
    </location>
</feature>
<feature type="compositionally biased region" description="Acidic residues" evidence="11">
    <location>
        <begin position="783"/>
        <end position="810"/>
    </location>
</feature>
<keyword evidence="5" id="KW-0862">Zinc</keyword>
<dbReference type="PROSITE" id="PS50157">
    <property type="entry name" value="ZINC_FINGER_C2H2_2"/>
    <property type="match status" value="7"/>
</dbReference>
<feature type="compositionally biased region" description="Basic residues" evidence="11">
    <location>
        <begin position="48"/>
        <end position="58"/>
    </location>
</feature>
<dbReference type="SMART" id="SM00355">
    <property type="entry name" value="ZnF_C2H2"/>
    <property type="match status" value="7"/>
</dbReference>
<feature type="region of interest" description="Disordered" evidence="11">
    <location>
        <begin position="235"/>
        <end position="259"/>
    </location>
</feature>
<feature type="domain" description="C2H2-type" evidence="12">
    <location>
        <begin position="1309"/>
        <end position="1336"/>
    </location>
</feature>
<feature type="non-terminal residue" evidence="13">
    <location>
        <position position="1483"/>
    </location>
</feature>
<reference evidence="13 14" key="2">
    <citation type="journal article" date="2022" name="Mol. Biol. Evol.">
        <title>Comparative Genomics Reveals Insights into the Divergent Evolution of Astigmatic Mites and Household Pest Adaptations.</title>
        <authorList>
            <person name="Xiong Q."/>
            <person name="Wan A.T."/>
            <person name="Liu X."/>
            <person name="Fung C.S."/>
            <person name="Xiao X."/>
            <person name="Malainual N."/>
            <person name="Hou J."/>
            <person name="Wang L."/>
            <person name="Wang M."/>
            <person name="Yang K.Y."/>
            <person name="Cui Y."/>
            <person name="Leung E.L."/>
            <person name="Nong W."/>
            <person name="Shin S.K."/>
            <person name="Au S.W."/>
            <person name="Jeong K.Y."/>
            <person name="Chew F.T."/>
            <person name="Hui J.H."/>
            <person name="Leung T.F."/>
            <person name="Tungtrongchitr A."/>
            <person name="Zhong N."/>
            <person name="Liu Z."/>
            <person name="Tsui S.K."/>
        </authorList>
    </citation>
    <scope>NUCLEOTIDE SEQUENCE [LARGE SCALE GENOMIC DNA]</scope>
    <source>
        <strain evidence="13">Derp</strain>
    </source>
</reference>
<feature type="region of interest" description="Disordered" evidence="11">
    <location>
        <begin position="287"/>
        <end position="405"/>
    </location>
</feature>
<dbReference type="EMBL" id="NJHN03000034">
    <property type="protein sequence ID" value="KAH9422969.1"/>
    <property type="molecule type" value="Genomic_DNA"/>
</dbReference>
<evidence type="ECO:0000256" key="11">
    <source>
        <dbReference type="SAM" id="MobiDB-lite"/>
    </source>
</evidence>
<feature type="domain" description="C2H2-type" evidence="12">
    <location>
        <begin position="1337"/>
        <end position="1366"/>
    </location>
</feature>
<feature type="domain" description="C2H2-type" evidence="12">
    <location>
        <begin position="15"/>
        <end position="44"/>
    </location>
</feature>
<feature type="region of interest" description="Disordered" evidence="11">
    <location>
        <begin position="1252"/>
        <end position="1308"/>
    </location>
</feature>
<keyword evidence="4 10" id="KW-0863">Zinc-finger</keyword>
<feature type="compositionally biased region" description="Low complexity" evidence="11">
    <location>
        <begin position="311"/>
        <end position="325"/>
    </location>
</feature>
<keyword evidence="8" id="KW-0539">Nucleus</keyword>
<feature type="region of interest" description="Disordered" evidence="11">
    <location>
        <begin position="39"/>
        <end position="58"/>
    </location>
</feature>
<dbReference type="PANTHER" id="PTHR23233">
    <property type="entry name" value="SAL-LIKE PROTEIN"/>
    <property type="match status" value="1"/>
</dbReference>
<evidence type="ECO:0000313" key="14">
    <source>
        <dbReference type="Proteomes" id="UP000887458"/>
    </source>
</evidence>
<feature type="compositionally biased region" description="Low complexity" evidence="11">
    <location>
        <begin position="235"/>
        <end position="257"/>
    </location>
</feature>
<dbReference type="PROSITE" id="PS00028">
    <property type="entry name" value="ZINC_FINGER_C2H2_1"/>
    <property type="match status" value="7"/>
</dbReference>
<evidence type="ECO:0000256" key="6">
    <source>
        <dbReference type="ARBA" id="ARBA00023015"/>
    </source>
</evidence>
<feature type="domain" description="C2H2-type" evidence="12">
    <location>
        <begin position="461"/>
        <end position="488"/>
    </location>
</feature>
<evidence type="ECO:0000256" key="10">
    <source>
        <dbReference type="PROSITE-ProRule" id="PRU00042"/>
    </source>
</evidence>
<feature type="compositionally biased region" description="Basic and acidic residues" evidence="11">
    <location>
        <begin position="673"/>
        <end position="697"/>
    </location>
</feature>
<feature type="compositionally biased region" description="Low complexity" evidence="11">
    <location>
        <begin position="1291"/>
        <end position="1307"/>
    </location>
</feature>
<keyword evidence="3" id="KW-0677">Repeat</keyword>
<comment type="caution">
    <text evidence="13">The sequence shown here is derived from an EMBL/GenBank/DDBJ whole genome shotgun (WGS) entry which is preliminary data.</text>
</comment>
<evidence type="ECO:0000256" key="4">
    <source>
        <dbReference type="ARBA" id="ARBA00022771"/>
    </source>
</evidence>
<feature type="compositionally biased region" description="Polar residues" evidence="11">
    <location>
        <begin position="294"/>
        <end position="303"/>
    </location>
</feature>
<evidence type="ECO:0000256" key="7">
    <source>
        <dbReference type="ARBA" id="ARBA00023163"/>
    </source>
</evidence>
<dbReference type="InterPro" id="IPR013087">
    <property type="entry name" value="Znf_C2H2_type"/>
</dbReference>
<feature type="compositionally biased region" description="Polar residues" evidence="11">
    <location>
        <begin position="167"/>
        <end position="176"/>
    </location>
</feature>
<evidence type="ECO:0000256" key="1">
    <source>
        <dbReference type="ARBA" id="ARBA00004123"/>
    </source>
</evidence>
<feature type="domain" description="C2H2-type" evidence="12">
    <location>
        <begin position="1185"/>
        <end position="1207"/>
    </location>
</feature>
<feature type="compositionally biased region" description="Basic and acidic residues" evidence="11">
    <location>
        <begin position="758"/>
        <end position="778"/>
    </location>
</feature>
<accession>A0ABQ8JK83</accession>
<feature type="domain" description="C2H2-type" evidence="12">
    <location>
        <begin position="489"/>
        <end position="516"/>
    </location>
</feature>
<comment type="similarity">
    <text evidence="9">Belongs to the sal C2H2-type zinc-finger protein family.</text>
</comment>
<dbReference type="Pfam" id="PF00096">
    <property type="entry name" value="zf-C2H2"/>
    <property type="match status" value="5"/>
</dbReference>
<keyword evidence="14" id="KW-1185">Reference proteome</keyword>
<dbReference type="Gene3D" id="3.30.160.60">
    <property type="entry name" value="Classic Zinc Finger"/>
    <property type="match status" value="6"/>
</dbReference>
<feature type="compositionally biased region" description="Acidic residues" evidence="11">
    <location>
        <begin position="620"/>
        <end position="663"/>
    </location>
</feature>
<gene>
    <name evidence="13" type="primary">SALL1</name>
    <name evidence="13" type="ORF">DERP_007560</name>
</gene>
<name>A0ABQ8JK83_DERPT</name>
<evidence type="ECO:0000256" key="8">
    <source>
        <dbReference type="ARBA" id="ARBA00023242"/>
    </source>
</evidence>
<feature type="region of interest" description="Disordered" evidence="11">
    <location>
        <begin position="165"/>
        <end position="191"/>
    </location>
</feature>
<protein>
    <submittedName>
        <fullName evidence="13">Sal-like protein 1</fullName>
    </submittedName>
</protein>
<keyword evidence="6" id="KW-0805">Transcription regulation</keyword>
<feature type="region of interest" description="Disordered" evidence="11">
    <location>
        <begin position="1400"/>
        <end position="1446"/>
    </location>
</feature>
<feature type="compositionally biased region" description="Basic and acidic residues" evidence="11">
    <location>
        <begin position="1022"/>
        <end position="1039"/>
    </location>
</feature>
<dbReference type="Proteomes" id="UP000887458">
    <property type="component" value="Unassembled WGS sequence"/>
</dbReference>
<dbReference type="Pfam" id="PF13912">
    <property type="entry name" value="zf-C2H2_6"/>
    <property type="match status" value="1"/>
</dbReference>
<organism evidence="13 14">
    <name type="scientific">Dermatophagoides pteronyssinus</name>
    <name type="common">European house dust mite</name>
    <dbReference type="NCBI Taxonomy" id="6956"/>
    <lineage>
        <taxon>Eukaryota</taxon>
        <taxon>Metazoa</taxon>
        <taxon>Ecdysozoa</taxon>
        <taxon>Arthropoda</taxon>
        <taxon>Chelicerata</taxon>
        <taxon>Arachnida</taxon>
        <taxon>Acari</taxon>
        <taxon>Acariformes</taxon>
        <taxon>Sarcoptiformes</taxon>
        <taxon>Astigmata</taxon>
        <taxon>Psoroptidia</taxon>
        <taxon>Analgoidea</taxon>
        <taxon>Pyroglyphidae</taxon>
        <taxon>Dermatophagoidinae</taxon>
        <taxon>Dermatophagoides</taxon>
    </lineage>
</organism>
<dbReference type="InterPro" id="IPR051565">
    <property type="entry name" value="Sal_C2H2-zinc-finger"/>
</dbReference>
<feature type="region of interest" description="Disordered" evidence="11">
    <location>
        <begin position="990"/>
        <end position="1049"/>
    </location>
</feature>
<evidence type="ECO:0000256" key="2">
    <source>
        <dbReference type="ARBA" id="ARBA00022723"/>
    </source>
</evidence>
<reference evidence="13 14" key="1">
    <citation type="journal article" date="2018" name="J. Allergy Clin. Immunol.">
        <title>High-quality assembly of Dermatophagoides pteronyssinus genome and transcriptome reveals a wide range of novel allergens.</title>
        <authorList>
            <person name="Liu X.Y."/>
            <person name="Yang K.Y."/>
            <person name="Wang M.Q."/>
            <person name="Kwok J.S."/>
            <person name="Zeng X."/>
            <person name="Yang Z."/>
            <person name="Xiao X.J."/>
            <person name="Lau C.P."/>
            <person name="Li Y."/>
            <person name="Huang Z.M."/>
            <person name="Ba J.G."/>
            <person name="Yim A.K."/>
            <person name="Ouyang C.Y."/>
            <person name="Ngai S.M."/>
            <person name="Chan T.F."/>
            <person name="Leung E.L."/>
            <person name="Liu L."/>
            <person name="Liu Z.G."/>
            <person name="Tsui S.K."/>
        </authorList>
    </citation>
    <scope>NUCLEOTIDE SEQUENCE [LARGE SCALE GENOMIC DNA]</scope>
    <source>
        <strain evidence="13">Derp</strain>
    </source>
</reference>
<feature type="compositionally biased region" description="Basic and acidic residues" evidence="11">
    <location>
        <begin position="525"/>
        <end position="534"/>
    </location>
</feature>
<dbReference type="InterPro" id="IPR036236">
    <property type="entry name" value="Znf_C2H2_sf"/>
</dbReference>
<feature type="region of interest" description="Disordered" evidence="11">
    <location>
        <begin position="517"/>
        <end position="564"/>
    </location>
</feature>
<evidence type="ECO:0000256" key="9">
    <source>
        <dbReference type="ARBA" id="ARBA00038474"/>
    </source>
</evidence>
<feature type="compositionally biased region" description="Polar residues" evidence="11">
    <location>
        <begin position="344"/>
        <end position="354"/>
    </location>
</feature>